<keyword evidence="2" id="KW-0732">Signal</keyword>
<organism evidence="3 4">
    <name type="scientific">Vibrio ponticus</name>
    <dbReference type="NCBI Taxonomy" id="265668"/>
    <lineage>
        <taxon>Bacteria</taxon>
        <taxon>Pseudomonadati</taxon>
        <taxon>Pseudomonadota</taxon>
        <taxon>Gammaproteobacteria</taxon>
        <taxon>Vibrionales</taxon>
        <taxon>Vibrionaceae</taxon>
        <taxon>Vibrio</taxon>
    </lineage>
</organism>
<comment type="caution">
    <text evidence="3">The sequence shown here is derived from an EMBL/GenBank/DDBJ whole genome shotgun (WGS) entry which is preliminary data.</text>
</comment>
<keyword evidence="1" id="KW-1133">Transmembrane helix</keyword>
<protein>
    <recommendedName>
        <fullName evidence="5">Protein BatD</fullName>
    </recommendedName>
</protein>
<evidence type="ECO:0008006" key="5">
    <source>
        <dbReference type="Google" id="ProtNLM"/>
    </source>
</evidence>
<keyword evidence="1" id="KW-0472">Membrane</keyword>
<feature type="transmembrane region" description="Helical" evidence="1">
    <location>
        <begin position="416"/>
        <end position="436"/>
    </location>
</feature>
<dbReference type="PANTHER" id="PTHR40940:SF1">
    <property type="entry name" value="PROTEIN BATD"/>
    <property type="match status" value="1"/>
</dbReference>
<evidence type="ECO:0000313" key="3">
    <source>
        <dbReference type="EMBL" id="ROV59672.1"/>
    </source>
</evidence>
<accession>A0A3N3DZ28</accession>
<evidence type="ECO:0000313" key="4">
    <source>
        <dbReference type="Proteomes" id="UP000278792"/>
    </source>
</evidence>
<sequence length="540" mass="59955">MVKLLHRTLLITALLFTGVVTASANTLTATVASNQVTKAEVFQLRLTYDDKVDSNRISFSVLESHFFLGQPSFGSSLNYVNGKRSSRSEWTIALKAKQLGTVTIPAFTIDGVSSQPITIQVSQDKDLPKPNDLVTIQSQLDKAVLYPNESTKLKTRLIIKSDPRRLQDVKLEPPFGQAFSVEQVGQPNQYQTVINGVEATVVDQTFNVTALNSGDQTLNSLSFSATFVFGNNRSGTTKLLPVQIAPEKIHVEVKPKPNSTDDAWLPTTSLSLKQRWLDDQGNVVPQEQQPLQLKVGDSITRQLTLTIQGITAEHFPEIMLSYPDAVRHYSEKPLFKNLDNGQTQMTIQQVLIAQQAGSFDLPPVTVGWFNTQTESKEISKVDGLQLDIAPTETAMITPVTSTPTAQNTEIIKDAGYWPYLAGMFALLWLTTLFWMLKTRTSTQSSSVLSTKPKSDLQALIDIIKSQDNLKVQYAVKQWLLSQKGKSAELELKILSELNIMAAAQYSHHPQQWCNTTLLSLIKKLDNLHDKSQNNSNLSKL</sequence>
<dbReference type="InterPro" id="IPR025738">
    <property type="entry name" value="BatD"/>
</dbReference>
<dbReference type="Pfam" id="PF13584">
    <property type="entry name" value="BatD"/>
    <property type="match status" value="1"/>
</dbReference>
<proteinExistence type="predicted"/>
<name>A0A3N3DZ28_9VIBR</name>
<gene>
    <name evidence="3" type="ORF">EGH82_12845</name>
</gene>
<dbReference type="RefSeq" id="WP_123782378.1">
    <property type="nucleotide sequence ID" value="NZ_RKIK01000035.1"/>
</dbReference>
<feature type="chain" id="PRO_5018146376" description="Protein BatD" evidence="2">
    <location>
        <begin position="25"/>
        <end position="540"/>
    </location>
</feature>
<reference evidence="3 4" key="1">
    <citation type="submission" date="2018-11" db="EMBL/GenBank/DDBJ databases">
        <title>Vibrio ponticus strain CAIM 1751 pathogenic for the snapper Lutjanus guttatus.</title>
        <authorList>
            <person name="Soto-Rodriguez S."/>
            <person name="Lozano-Olvera R."/>
            <person name="Gomez-Gil B."/>
        </authorList>
    </citation>
    <scope>NUCLEOTIDE SEQUENCE [LARGE SCALE GENOMIC DNA]</scope>
    <source>
        <strain evidence="3 4">CAIM 1751</strain>
    </source>
</reference>
<dbReference type="EMBL" id="RKIK01000035">
    <property type="protein sequence ID" value="ROV59672.1"/>
    <property type="molecule type" value="Genomic_DNA"/>
</dbReference>
<feature type="signal peptide" evidence="2">
    <location>
        <begin position="1"/>
        <end position="24"/>
    </location>
</feature>
<dbReference type="AlphaFoldDB" id="A0A3N3DZ28"/>
<evidence type="ECO:0000256" key="1">
    <source>
        <dbReference type="SAM" id="Phobius"/>
    </source>
</evidence>
<evidence type="ECO:0000256" key="2">
    <source>
        <dbReference type="SAM" id="SignalP"/>
    </source>
</evidence>
<dbReference type="Proteomes" id="UP000278792">
    <property type="component" value="Unassembled WGS sequence"/>
</dbReference>
<keyword evidence="1" id="KW-0812">Transmembrane</keyword>
<dbReference type="PANTHER" id="PTHR40940">
    <property type="entry name" value="PROTEIN BATD-RELATED"/>
    <property type="match status" value="1"/>
</dbReference>